<accession>A0ABM9NH60</accession>
<evidence type="ECO:0000313" key="8">
    <source>
        <dbReference type="Proteomes" id="UP001497493"/>
    </source>
</evidence>
<keyword evidence="2 4" id="KW-0479">Metal-binding</keyword>
<organism evidence="7 8">
    <name type="scientific">Candidatus Methylocalor cossyra</name>
    <dbReference type="NCBI Taxonomy" id="3108543"/>
    <lineage>
        <taxon>Bacteria</taxon>
        <taxon>Pseudomonadati</taxon>
        <taxon>Pseudomonadota</taxon>
        <taxon>Gammaproteobacteria</taxon>
        <taxon>Methylococcales</taxon>
        <taxon>Methylococcaceae</taxon>
        <taxon>Candidatus Methylocalor</taxon>
    </lineage>
</organism>
<keyword evidence="3 4" id="KW-0408">Iron</keyword>
<dbReference type="EMBL" id="OZ026884">
    <property type="protein sequence ID" value="CAL1239855.1"/>
    <property type="molecule type" value="Genomic_DNA"/>
</dbReference>
<dbReference type="PANTHER" id="PTHR30600">
    <property type="entry name" value="CYTOCHROME C PEROXIDASE-RELATED"/>
    <property type="match status" value="1"/>
</dbReference>
<dbReference type="Proteomes" id="UP001497493">
    <property type="component" value="Chromosome"/>
</dbReference>
<keyword evidence="1 4" id="KW-0349">Heme</keyword>
<feature type="domain" description="Cytochrome c" evidence="6">
    <location>
        <begin position="290"/>
        <end position="474"/>
    </location>
</feature>
<dbReference type="PANTHER" id="PTHR30600:SF9">
    <property type="entry name" value="BLR7738 PROTEIN"/>
    <property type="match status" value="1"/>
</dbReference>
<dbReference type="PROSITE" id="PS51007">
    <property type="entry name" value="CYTC"/>
    <property type="match status" value="1"/>
</dbReference>
<evidence type="ECO:0000256" key="2">
    <source>
        <dbReference type="ARBA" id="ARBA00022723"/>
    </source>
</evidence>
<proteinExistence type="predicted"/>
<dbReference type="SUPFAM" id="SSF46626">
    <property type="entry name" value="Cytochrome c"/>
    <property type="match status" value="1"/>
</dbReference>
<keyword evidence="8" id="KW-1185">Reference proteome</keyword>
<evidence type="ECO:0000256" key="5">
    <source>
        <dbReference type="SAM" id="MobiDB-lite"/>
    </source>
</evidence>
<protein>
    <recommendedName>
        <fullName evidence="6">Cytochrome c domain-containing protein</fullName>
    </recommendedName>
</protein>
<gene>
    <name evidence="7" type="ORF">MECH1_V1_1079</name>
</gene>
<reference evidence="7 8" key="1">
    <citation type="submission" date="2024-04" db="EMBL/GenBank/DDBJ databases">
        <authorList>
            <person name="Cremers G."/>
        </authorList>
    </citation>
    <scope>NUCLEOTIDE SEQUENCE [LARGE SCALE GENOMIC DNA]</scope>
    <source>
        <strain evidence="7">MeCH1-AG</strain>
    </source>
</reference>
<dbReference type="InterPro" id="IPR051395">
    <property type="entry name" value="Cytochrome_c_Peroxidase/MauG"/>
</dbReference>
<dbReference type="RefSeq" id="WP_348759387.1">
    <property type="nucleotide sequence ID" value="NZ_OZ026884.1"/>
</dbReference>
<evidence type="ECO:0000256" key="4">
    <source>
        <dbReference type="PROSITE-ProRule" id="PRU00433"/>
    </source>
</evidence>
<evidence type="ECO:0000313" key="7">
    <source>
        <dbReference type="EMBL" id="CAL1239855.1"/>
    </source>
</evidence>
<feature type="region of interest" description="Disordered" evidence="5">
    <location>
        <begin position="26"/>
        <end position="52"/>
    </location>
</feature>
<evidence type="ECO:0000256" key="3">
    <source>
        <dbReference type="ARBA" id="ARBA00023004"/>
    </source>
</evidence>
<sequence length="474" mass="52542">MPARPLHLLPCLIGLILLASGCGPGHDSGRVEHSPPGPVPAEPQRPGDPQKGYRALLNEPYIGCGIPYQAYRRTADRDAELPRLPDREGRNAELPYFLTYHRTPAGVELVSPNCLYCHGGTFDGRVIIGLGNESLDFTEDRSAAAEAVGAYLETEAEAAEWRRWADRVRAVAPYQITATVGSNPATHTTFALEAHRDPVTLAWSPEPLMEPPPKEVPPVSVPPWWRLAKKHALYYNTEGRGDLARAMMLGVILCAEDPASLERIDAYAPDIRAYFASLTPPRWPFAIDRERAERGRRVFEETCARCHGRYGEAPSYPNLVVPLSEVGTDPVLVERASGGASDRFFRWFNRSFFGQTARVAPAPGYIAPPLDGVWATAPYLHNGSVPNLAVLLDSRRRPKYWTRSFGTAAADYDPETLGWKYTELPYGKAGSRDARERKAIYDTTLPGHSNAGHLYGDRLTEEERKAVLEYLKTL</sequence>
<dbReference type="Pfam" id="PF21419">
    <property type="entry name" value="RoxA-like_Cyt-c"/>
    <property type="match status" value="1"/>
</dbReference>
<dbReference type="PROSITE" id="PS51257">
    <property type="entry name" value="PROKAR_LIPOPROTEIN"/>
    <property type="match status" value="1"/>
</dbReference>
<evidence type="ECO:0000259" key="6">
    <source>
        <dbReference type="PROSITE" id="PS51007"/>
    </source>
</evidence>
<dbReference type="InterPro" id="IPR009056">
    <property type="entry name" value="Cyt_c-like_dom"/>
</dbReference>
<name>A0ABM9NH60_9GAMM</name>
<evidence type="ECO:0000256" key="1">
    <source>
        <dbReference type="ARBA" id="ARBA00022617"/>
    </source>
</evidence>
<dbReference type="Gene3D" id="1.10.760.10">
    <property type="entry name" value="Cytochrome c-like domain"/>
    <property type="match status" value="1"/>
</dbReference>
<dbReference type="InterPro" id="IPR036909">
    <property type="entry name" value="Cyt_c-like_dom_sf"/>
</dbReference>